<dbReference type="PANTHER" id="PTHR33861">
    <property type="entry name" value="PROTEIN CBG18333"/>
    <property type="match status" value="1"/>
</dbReference>
<reference evidence="2" key="3">
    <citation type="submission" date="2025-09" db="UniProtKB">
        <authorList>
            <consortium name="Ensembl"/>
        </authorList>
    </citation>
    <scope>IDENTIFICATION</scope>
</reference>
<dbReference type="AlphaFoldDB" id="W5MRW5"/>
<dbReference type="Bgee" id="ENSLOCG00000009126">
    <property type="expression patterns" value="Expressed in testis and 9 other cell types or tissues"/>
</dbReference>
<feature type="compositionally biased region" description="Basic and acidic residues" evidence="1">
    <location>
        <begin position="522"/>
        <end position="535"/>
    </location>
</feature>
<dbReference type="Ensembl" id="ENSLOCT00000011140.1">
    <property type="protein sequence ID" value="ENSLOCP00000011124.1"/>
    <property type="gene ID" value="ENSLOCG00000009126.1"/>
</dbReference>
<keyword evidence="3" id="KW-1185">Reference proteome</keyword>
<dbReference type="HOGENOM" id="CLU_015343_0_0_1"/>
<dbReference type="InterPro" id="IPR027963">
    <property type="entry name" value="MEIOC"/>
</dbReference>
<dbReference type="Pfam" id="PF15189">
    <property type="entry name" value="MEIOC"/>
    <property type="match status" value="1"/>
</dbReference>
<name>W5MRW5_LEPOC</name>
<dbReference type="OMA" id="NNYRRKP"/>
<dbReference type="STRING" id="7918.ENSLOCP00000011124"/>
<reference evidence="2" key="2">
    <citation type="submission" date="2025-08" db="UniProtKB">
        <authorList>
            <consortium name="Ensembl"/>
        </authorList>
    </citation>
    <scope>IDENTIFICATION</scope>
</reference>
<dbReference type="EMBL" id="AHAT01010160">
    <property type="status" value="NOT_ANNOTATED_CDS"/>
    <property type="molecule type" value="Genomic_DNA"/>
</dbReference>
<organism evidence="2 3">
    <name type="scientific">Lepisosteus oculatus</name>
    <name type="common">Spotted gar</name>
    <dbReference type="NCBI Taxonomy" id="7918"/>
    <lineage>
        <taxon>Eukaryota</taxon>
        <taxon>Metazoa</taxon>
        <taxon>Chordata</taxon>
        <taxon>Craniata</taxon>
        <taxon>Vertebrata</taxon>
        <taxon>Euteleostomi</taxon>
        <taxon>Actinopterygii</taxon>
        <taxon>Neopterygii</taxon>
        <taxon>Holostei</taxon>
        <taxon>Semionotiformes</taxon>
        <taxon>Lepisosteidae</taxon>
        <taxon>Lepisosteus</taxon>
    </lineage>
</organism>
<feature type="region of interest" description="Disordered" evidence="1">
    <location>
        <begin position="297"/>
        <end position="340"/>
    </location>
</feature>
<protein>
    <recommendedName>
        <fullName evidence="4">Meiosis specific with coiled-coil domain</fullName>
    </recommendedName>
</protein>
<proteinExistence type="predicted"/>
<feature type="compositionally biased region" description="Polar residues" evidence="1">
    <location>
        <begin position="567"/>
        <end position="588"/>
    </location>
</feature>
<sequence length="925" mass="104117">MCELQEAEAFLKNLESYEYCNGTNCESISCSIQETMANHYKSQLKINLKKDKMDTQVLPPASLSCINNAALDPALLYNSWSMFTDDGTPSAAFQDSILPRPQVNLSYSGNGPDLFGMVSSILEEPNGSEHLQDWSSSSRFFPSFPADSSSCIDHPEKSMLEQNGSSDMNNSYQDTFLKLNENQMESLYPGFQGLNLGDFWISRDKKDPDITSHPSAYLTKRSYAEDPMYNSNAFVHREDFVSRKKQSEPFMRESNKEILNRGFEKGLRDFGMYAFHNRSNSNNTVIQREFKMEQRQDKFSKQVGQMEQASFPTDRNSPQPEGGWALDSQPRTNSMKGYEDHNGPLSQMTFPPSQNYFAEQPMKVNGSRSWKPRPDLNLNVQDGYPLNRKPLSQGLFNSLDYPSPFSQAMNAAFHNEDPPHSAKSGPLRAEGDVLSPCGKHSLRYAREKGTGRNSQVSSLSSESCPIQLPLGSNHQLPSSSPPSLDQRGRKGENHSGLWRGCTVNENMMHNQFGSYPRLDAAATKEHHNGQSDDWRPTSQSSTGEEAGKYYRFCNRQEQDTHDRKGVNKNNCFPQPNAFETSKPHQYNNYRRKPDQGAGSVSDVNSPIVLPFPLLMPDLKQNPNFSQLCHHAGSGNGAGFPFPSSGFPFPHLMDRLRLEDLNHLSPFISELFCGDVPLPYFPPFNKYRPMRNRSGPTSELHVQLEVCYDQWRSLEKERKKTEADLARNFPGKRVSSSNKVPVPRLPANPSRVDRLIVDQLREHTRVTTLIGKMERLRSAPLHANISTALDRHLEAIHVTQARRKDEILSAANRHKQRTPRPNVEKDVLALAAAIKELTAFTRKGRTALWCALQMTLPKSGVGLPVLQAELERALQELCNQEEGEVQGFGDSKGDKPQELQEEKQKEGSSGAGKETQAKQDTRASHK</sequence>
<feature type="region of interest" description="Disordered" evidence="1">
    <location>
        <begin position="557"/>
        <end position="600"/>
    </location>
</feature>
<dbReference type="GO" id="GO:0048255">
    <property type="term" value="P:mRNA stabilization"/>
    <property type="evidence" value="ECO:0000318"/>
    <property type="project" value="GO_Central"/>
</dbReference>
<evidence type="ECO:0008006" key="4">
    <source>
        <dbReference type="Google" id="ProtNLM"/>
    </source>
</evidence>
<accession>W5MRW5</accession>
<feature type="compositionally biased region" description="Polar residues" evidence="1">
    <location>
        <begin position="302"/>
        <end position="319"/>
    </location>
</feature>
<dbReference type="OrthoDB" id="5978002at2759"/>
<dbReference type="eggNOG" id="ENOG502QPMP">
    <property type="taxonomic scope" value="Eukaryota"/>
</dbReference>
<evidence type="ECO:0000256" key="1">
    <source>
        <dbReference type="SAM" id="MobiDB-lite"/>
    </source>
</evidence>
<feature type="region of interest" description="Disordered" evidence="1">
    <location>
        <begin position="522"/>
        <end position="543"/>
    </location>
</feature>
<feature type="region of interest" description="Disordered" evidence="1">
    <location>
        <begin position="410"/>
        <end position="499"/>
    </location>
</feature>
<evidence type="ECO:0000313" key="2">
    <source>
        <dbReference type="Ensembl" id="ENSLOCP00000011124.1"/>
    </source>
</evidence>
<feature type="compositionally biased region" description="Basic and acidic residues" evidence="1">
    <location>
        <begin position="914"/>
        <end position="925"/>
    </location>
</feature>
<dbReference type="GO" id="GO:0005634">
    <property type="term" value="C:nucleus"/>
    <property type="evidence" value="ECO:0000318"/>
    <property type="project" value="GO_Central"/>
</dbReference>
<dbReference type="Proteomes" id="UP000018468">
    <property type="component" value="Linkage group LG9"/>
</dbReference>
<evidence type="ECO:0000313" key="3">
    <source>
        <dbReference type="Proteomes" id="UP000018468"/>
    </source>
</evidence>
<dbReference type="GO" id="GO:0005737">
    <property type="term" value="C:cytoplasm"/>
    <property type="evidence" value="ECO:0000318"/>
    <property type="project" value="GO_Central"/>
</dbReference>
<reference evidence="3" key="1">
    <citation type="submission" date="2011-12" db="EMBL/GenBank/DDBJ databases">
        <title>The Draft Genome of Lepisosteus oculatus.</title>
        <authorList>
            <consortium name="The Broad Institute Genome Assembly &amp; Analysis Group"/>
            <consortium name="Computational R&amp;D Group"/>
            <consortium name="and Sequencing Platform"/>
            <person name="Di Palma F."/>
            <person name="Alfoldi J."/>
            <person name="Johnson J."/>
            <person name="Berlin A."/>
            <person name="Gnerre S."/>
            <person name="Jaffe D."/>
            <person name="MacCallum I."/>
            <person name="Young S."/>
            <person name="Walker B.J."/>
            <person name="Lander E.S."/>
            <person name="Lindblad-Toh K."/>
        </authorList>
    </citation>
    <scope>NUCLEOTIDE SEQUENCE [LARGE SCALE GENOMIC DNA]</scope>
</reference>
<dbReference type="GO" id="GO:0007144">
    <property type="term" value="P:female meiosis I"/>
    <property type="evidence" value="ECO:0000318"/>
    <property type="project" value="GO_Central"/>
</dbReference>
<dbReference type="GeneTree" id="ENSGT00390000003267"/>
<feature type="region of interest" description="Disordered" evidence="1">
    <location>
        <begin position="880"/>
        <end position="925"/>
    </location>
</feature>
<feature type="compositionally biased region" description="Basic and acidic residues" evidence="1">
    <location>
        <begin position="890"/>
        <end position="905"/>
    </location>
</feature>
<dbReference type="PANTHER" id="PTHR33861:SF4">
    <property type="entry name" value="MEIOSIS-SPECIFIC COILED-COIL DOMAIN-CONTAINING PROTEIN MEIOC"/>
    <property type="match status" value="1"/>
</dbReference>
<feature type="compositionally biased region" description="Polar residues" evidence="1">
    <location>
        <begin position="451"/>
        <end position="476"/>
    </location>
</feature>
<dbReference type="GO" id="GO:0007141">
    <property type="term" value="P:male meiosis I"/>
    <property type="evidence" value="ECO:0000318"/>
    <property type="project" value="GO_Central"/>
</dbReference>
<dbReference type="InParanoid" id="W5MRW5"/>